<feature type="binding site" evidence="3">
    <location>
        <position position="65"/>
    </location>
    <ligand>
        <name>substrate</name>
    </ligand>
</feature>
<comment type="similarity">
    <text evidence="1">Belongs to the transferase hexapeptide repeat family.</text>
</comment>
<dbReference type="OrthoDB" id="9794407at2"/>
<dbReference type="InterPro" id="IPR001451">
    <property type="entry name" value="Hexapep"/>
</dbReference>
<evidence type="ECO:0000256" key="3">
    <source>
        <dbReference type="PIRSR" id="PIRSR620019-2"/>
    </source>
</evidence>
<dbReference type="InterPro" id="IPR011004">
    <property type="entry name" value="Trimer_LpxA-like_sf"/>
</dbReference>
<sequence length="209" mass="22454">MNKKKLVIFPFNGNGIEALDCIDFDEYELIGFIDDNPFKKVSCYPLFSRDILLKYGELYVLAVPGNSLTFRDRKEVILSLNVDRFVTIIHPRSSIGRNVSIGHNCLIMAGVVLTSNVKLGNHVCVLPNSVLHHDVSIGNYTLIGSNVVIAGGTAIGESCYVGSGTNIINGVSIGDSTLIGLGSNITKTVVEGSKMVGNPARNLNISSVQ</sequence>
<feature type="site" description="Increases basicity of active site His" evidence="2">
    <location>
        <position position="134"/>
    </location>
</feature>
<dbReference type="STRING" id="1492898.SY85_00760"/>
<dbReference type="AlphaFoldDB" id="A0A172TQB3"/>
<dbReference type="PATRIC" id="fig|1492898.3.peg.168"/>
<keyword evidence="5" id="KW-1185">Reference proteome</keyword>
<reference evidence="4 5" key="2">
    <citation type="journal article" date="2016" name="Int. J. Syst. Evol. Microbiol.">
        <title>Flavisolibacter tropicus sp. nov., isolated from tropical soil.</title>
        <authorList>
            <person name="Lee J.J."/>
            <person name="Kang M.S."/>
            <person name="Kim G.S."/>
            <person name="Lee C.S."/>
            <person name="Lim S."/>
            <person name="Lee J."/>
            <person name="Roh S.H."/>
            <person name="Kang H."/>
            <person name="Ha J.M."/>
            <person name="Bae S."/>
            <person name="Jung H.Y."/>
            <person name="Kim M.K."/>
        </authorList>
    </citation>
    <scope>NUCLEOTIDE SEQUENCE [LARGE SCALE GENOMIC DNA]</scope>
    <source>
        <strain evidence="4 5">LCS9</strain>
    </source>
</reference>
<reference evidence="5" key="1">
    <citation type="submission" date="2015-01" db="EMBL/GenBank/DDBJ databases">
        <title>Flavisolibacter sp./LCS9/ whole genome sequencing.</title>
        <authorList>
            <person name="Kim M.K."/>
            <person name="Srinivasan S."/>
            <person name="Lee J.-J."/>
        </authorList>
    </citation>
    <scope>NUCLEOTIDE SEQUENCE [LARGE SCALE GENOMIC DNA]</scope>
    <source>
        <strain evidence="5">LCS9</strain>
    </source>
</reference>
<organism evidence="4 5">
    <name type="scientific">Flavisolibacter tropicus</name>
    <dbReference type="NCBI Taxonomy" id="1492898"/>
    <lineage>
        <taxon>Bacteria</taxon>
        <taxon>Pseudomonadati</taxon>
        <taxon>Bacteroidota</taxon>
        <taxon>Chitinophagia</taxon>
        <taxon>Chitinophagales</taxon>
        <taxon>Chitinophagaceae</taxon>
        <taxon>Flavisolibacter</taxon>
    </lineage>
</organism>
<accession>A0A172TQB3</accession>
<evidence type="ECO:0000256" key="1">
    <source>
        <dbReference type="ARBA" id="ARBA00007274"/>
    </source>
</evidence>
<dbReference type="EMBL" id="CP011390">
    <property type="protein sequence ID" value="ANE49251.1"/>
    <property type="molecule type" value="Genomic_DNA"/>
</dbReference>
<dbReference type="Gene3D" id="2.160.10.10">
    <property type="entry name" value="Hexapeptide repeat proteins"/>
    <property type="match status" value="1"/>
</dbReference>
<feature type="active site" description="Proton acceptor" evidence="2">
    <location>
        <position position="133"/>
    </location>
</feature>
<evidence type="ECO:0000313" key="4">
    <source>
        <dbReference type="EMBL" id="ANE49251.1"/>
    </source>
</evidence>
<evidence type="ECO:0000256" key="2">
    <source>
        <dbReference type="PIRSR" id="PIRSR620019-1"/>
    </source>
</evidence>
<gene>
    <name evidence="4" type="ORF">SY85_00760</name>
</gene>
<dbReference type="PANTHER" id="PTHR43300">
    <property type="entry name" value="ACETYLTRANSFERASE"/>
    <property type="match status" value="1"/>
</dbReference>
<evidence type="ECO:0000313" key="5">
    <source>
        <dbReference type="Proteomes" id="UP000077177"/>
    </source>
</evidence>
<name>A0A172TQB3_9BACT</name>
<dbReference type="CDD" id="cd03360">
    <property type="entry name" value="LbH_AT_putative"/>
    <property type="match status" value="1"/>
</dbReference>
<dbReference type="SUPFAM" id="SSF51161">
    <property type="entry name" value="Trimeric LpxA-like enzymes"/>
    <property type="match status" value="1"/>
</dbReference>
<proteinExistence type="inferred from homology"/>
<dbReference type="Pfam" id="PF00132">
    <property type="entry name" value="Hexapep"/>
    <property type="match status" value="1"/>
</dbReference>
<dbReference type="GO" id="GO:0016740">
    <property type="term" value="F:transferase activity"/>
    <property type="evidence" value="ECO:0007669"/>
    <property type="project" value="UniProtKB-KW"/>
</dbReference>
<dbReference type="PANTHER" id="PTHR43300:SF7">
    <property type="entry name" value="UDP-N-ACETYLBACILLOSAMINE N-ACETYLTRANSFERASE"/>
    <property type="match status" value="1"/>
</dbReference>
<dbReference type="InterPro" id="IPR020019">
    <property type="entry name" value="AcTrfase_PglD-like"/>
</dbReference>
<dbReference type="Proteomes" id="UP000077177">
    <property type="component" value="Chromosome"/>
</dbReference>
<dbReference type="InterPro" id="IPR050179">
    <property type="entry name" value="Trans_hexapeptide_repeat"/>
</dbReference>
<keyword evidence="4" id="KW-0808">Transferase</keyword>
<protein>
    <submittedName>
        <fullName evidence="4">Acetyltransferase</fullName>
    </submittedName>
</protein>
<dbReference type="KEGG" id="fla:SY85_00760"/>
<dbReference type="RefSeq" id="WP_066401325.1">
    <property type="nucleotide sequence ID" value="NZ_CP011390.1"/>
</dbReference>